<dbReference type="Gene3D" id="1.10.10.10">
    <property type="entry name" value="Winged helix-like DNA-binding domain superfamily/Winged helix DNA-binding domain"/>
    <property type="match status" value="1"/>
</dbReference>
<evidence type="ECO:0000256" key="2">
    <source>
        <dbReference type="ARBA" id="ARBA00023125"/>
    </source>
</evidence>
<comment type="caution">
    <text evidence="5">The sequence shown here is derived from an EMBL/GenBank/DDBJ whole genome shotgun (WGS) entry which is preliminary data.</text>
</comment>
<dbReference type="Gene3D" id="1.20.120.530">
    <property type="entry name" value="GntR ligand-binding domain-like"/>
    <property type="match status" value="1"/>
</dbReference>
<proteinExistence type="predicted"/>
<dbReference type="SUPFAM" id="SSF46785">
    <property type="entry name" value="Winged helix' DNA-binding domain"/>
    <property type="match status" value="1"/>
</dbReference>
<evidence type="ECO:0000313" key="6">
    <source>
        <dbReference type="Proteomes" id="UP000474802"/>
    </source>
</evidence>
<dbReference type="InterPro" id="IPR036390">
    <property type="entry name" value="WH_DNA-bd_sf"/>
</dbReference>
<dbReference type="EMBL" id="JAALFG010000003">
    <property type="protein sequence ID" value="NGP18835.1"/>
    <property type="molecule type" value="Genomic_DNA"/>
</dbReference>
<dbReference type="GO" id="GO:0003677">
    <property type="term" value="F:DNA binding"/>
    <property type="evidence" value="ECO:0007669"/>
    <property type="project" value="UniProtKB-KW"/>
</dbReference>
<dbReference type="CDD" id="cd07377">
    <property type="entry name" value="WHTH_GntR"/>
    <property type="match status" value="1"/>
</dbReference>
<dbReference type="Pfam" id="PF07729">
    <property type="entry name" value="FCD"/>
    <property type="match status" value="1"/>
</dbReference>
<protein>
    <submittedName>
        <fullName evidence="5">GntR family transcriptional regulator</fullName>
    </submittedName>
</protein>
<dbReference type="InterPro" id="IPR000524">
    <property type="entry name" value="Tscrpt_reg_HTH_GntR"/>
</dbReference>
<sequence length="248" mass="27136">MRVLQTRCTDGFRSRCHWITRGGEDRAAAIRDRLRDAIVDRRLAPGTKLNETEVGALFDVSRTVVRAALQALTYEGLLTSERNRGAFVASPTPDEARHVFDARRLIEPGLVAAAIKRLGPSEIAAFRARLEEEDHVLHQTGPMARRAEINASGDFHLLLARVAGNAIIQRFMEELLARSSLVIALYGRSGASSCGHGDHANILAALEQRDAERASQLLVSHLDHIEADLDLRTKGSLPLREALGGRAG</sequence>
<dbReference type="Pfam" id="PF00392">
    <property type="entry name" value="GntR"/>
    <property type="match status" value="1"/>
</dbReference>
<gene>
    <name evidence="5" type="ORF">G5575_15285</name>
</gene>
<keyword evidence="2" id="KW-0238">DNA-binding</keyword>
<dbReference type="RefSeq" id="WP_164535078.1">
    <property type="nucleotide sequence ID" value="NZ_JAALFG010000003.1"/>
</dbReference>
<dbReference type="PANTHER" id="PTHR43537">
    <property type="entry name" value="TRANSCRIPTIONAL REGULATOR, GNTR FAMILY"/>
    <property type="match status" value="1"/>
</dbReference>
<dbReference type="GO" id="GO:0003700">
    <property type="term" value="F:DNA-binding transcription factor activity"/>
    <property type="evidence" value="ECO:0007669"/>
    <property type="project" value="InterPro"/>
</dbReference>
<reference evidence="5 6" key="1">
    <citation type="submission" date="2020-02" db="EMBL/GenBank/DDBJ databases">
        <authorList>
            <person name="Khan S.A."/>
            <person name="Jeon C.O."/>
            <person name="Chun B.H."/>
        </authorList>
    </citation>
    <scope>NUCLEOTIDE SEQUENCE [LARGE SCALE GENOMIC DNA]</scope>
    <source>
        <strain evidence="5 6">H239</strain>
    </source>
</reference>
<organism evidence="5 6">
    <name type="scientific">Devosia aurantiaca</name>
    <dbReference type="NCBI Taxonomy" id="2714858"/>
    <lineage>
        <taxon>Bacteria</taxon>
        <taxon>Pseudomonadati</taxon>
        <taxon>Pseudomonadota</taxon>
        <taxon>Alphaproteobacteria</taxon>
        <taxon>Hyphomicrobiales</taxon>
        <taxon>Devosiaceae</taxon>
        <taxon>Devosia</taxon>
    </lineage>
</organism>
<dbReference type="InterPro" id="IPR036388">
    <property type="entry name" value="WH-like_DNA-bd_sf"/>
</dbReference>
<reference evidence="5 6" key="2">
    <citation type="submission" date="2020-03" db="EMBL/GenBank/DDBJ databases">
        <title>Devosia chinhatensis sp. nov., isolated from a hexachlorocyclohexane (HCH) dump site in India.</title>
        <authorList>
            <person name="Kumar M."/>
            <person name="Lal R."/>
        </authorList>
    </citation>
    <scope>NUCLEOTIDE SEQUENCE [LARGE SCALE GENOMIC DNA]</scope>
    <source>
        <strain evidence="5 6">H239</strain>
    </source>
</reference>
<dbReference type="Proteomes" id="UP000474802">
    <property type="component" value="Unassembled WGS sequence"/>
</dbReference>
<name>A0A6M1SUM7_9HYPH</name>
<accession>A0A6M1SUM7</accession>
<dbReference type="SMART" id="SM00895">
    <property type="entry name" value="FCD"/>
    <property type="match status" value="1"/>
</dbReference>
<evidence type="ECO:0000256" key="1">
    <source>
        <dbReference type="ARBA" id="ARBA00023015"/>
    </source>
</evidence>
<keyword evidence="6" id="KW-1185">Reference proteome</keyword>
<dbReference type="SMART" id="SM00345">
    <property type="entry name" value="HTH_GNTR"/>
    <property type="match status" value="1"/>
</dbReference>
<dbReference type="InterPro" id="IPR008920">
    <property type="entry name" value="TF_FadR/GntR_C"/>
</dbReference>
<dbReference type="InterPro" id="IPR011711">
    <property type="entry name" value="GntR_C"/>
</dbReference>
<evidence type="ECO:0000256" key="3">
    <source>
        <dbReference type="ARBA" id="ARBA00023163"/>
    </source>
</evidence>
<evidence type="ECO:0000313" key="5">
    <source>
        <dbReference type="EMBL" id="NGP18835.1"/>
    </source>
</evidence>
<keyword evidence="1" id="KW-0805">Transcription regulation</keyword>
<keyword evidence="3" id="KW-0804">Transcription</keyword>
<dbReference type="AlphaFoldDB" id="A0A6M1SUM7"/>
<dbReference type="SUPFAM" id="SSF48008">
    <property type="entry name" value="GntR ligand-binding domain-like"/>
    <property type="match status" value="1"/>
</dbReference>
<feature type="domain" description="HTH gntR-type" evidence="4">
    <location>
        <begin position="24"/>
        <end position="91"/>
    </location>
</feature>
<dbReference type="PANTHER" id="PTHR43537:SF53">
    <property type="entry name" value="HTH-TYPE TRANSCRIPTIONAL REPRESSOR NANR"/>
    <property type="match status" value="1"/>
</dbReference>
<dbReference type="PROSITE" id="PS50949">
    <property type="entry name" value="HTH_GNTR"/>
    <property type="match status" value="1"/>
</dbReference>
<evidence type="ECO:0000259" key="4">
    <source>
        <dbReference type="PROSITE" id="PS50949"/>
    </source>
</evidence>